<dbReference type="InterPro" id="IPR036390">
    <property type="entry name" value="WH_DNA-bd_sf"/>
</dbReference>
<dbReference type="Gene3D" id="3.40.50.150">
    <property type="entry name" value="Vaccinia Virus protein VP39"/>
    <property type="match status" value="1"/>
</dbReference>
<feature type="domain" description="O-methyltransferase C-terminal" evidence="5">
    <location>
        <begin position="307"/>
        <end position="480"/>
    </location>
</feature>
<dbReference type="PANTHER" id="PTHR43712:SF12">
    <property type="entry name" value="STERIGMATOCYSTIN 8-O-METHYLTRANSFERASE"/>
    <property type="match status" value="1"/>
</dbReference>
<evidence type="ECO:0000256" key="4">
    <source>
        <dbReference type="SAM" id="MobiDB-lite"/>
    </source>
</evidence>
<dbReference type="SUPFAM" id="SSF46785">
    <property type="entry name" value="Winged helix' DNA-binding domain"/>
    <property type="match status" value="1"/>
</dbReference>
<comment type="caution">
    <text evidence="6">The sequence shown here is derived from an EMBL/GenBank/DDBJ whole genome shotgun (WGS) entry which is preliminary data.</text>
</comment>
<dbReference type="PANTHER" id="PTHR43712">
    <property type="entry name" value="PUTATIVE (AFU_ORTHOLOGUE AFUA_4G14580)-RELATED"/>
    <property type="match status" value="1"/>
</dbReference>
<dbReference type="GO" id="GO:0008171">
    <property type="term" value="F:O-methyltransferase activity"/>
    <property type="evidence" value="ECO:0007669"/>
    <property type="project" value="InterPro"/>
</dbReference>
<dbReference type="InterPro" id="IPR029063">
    <property type="entry name" value="SAM-dependent_MTases_sf"/>
</dbReference>
<evidence type="ECO:0000256" key="1">
    <source>
        <dbReference type="ARBA" id="ARBA00022603"/>
    </source>
</evidence>
<dbReference type="InterPro" id="IPR036388">
    <property type="entry name" value="WH-like_DNA-bd_sf"/>
</dbReference>
<evidence type="ECO:0000256" key="2">
    <source>
        <dbReference type="ARBA" id="ARBA00022679"/>
    </source>
</evidence>
<accession>A0AAN6XZH0</accession>
<dbReference type="SUPFAM" id="SSF53335">
    <property type="entry name" value="S-adenosyl-L-methionine-dependent methyltransferases"/>
    <property type="match status" value="1"/>
</dbReference>
<feature type="compositionally biased region" description="Polar residues" evidence="4">
    <location>
        <begin position="202"/>
        <end position="216"/>
    </location>
</feature>
<dbReference type="CDD" id="cd02440">
    <property type="entry name" value="AdoMet_MTases"/>
    <property type="match status" value="1"/>
</dbReference>
<name>A0AAN6XZH0_9PEZI</name>
<dbReference type="InterPro" id="IPR016461">
    <property type="entry name" value="COMT-like"/>
</dbReference>
<protein>
    <submittedName>
        <fullName evidence="6">6-hydroxytryprostatin B O-methyltransferase</fullName>
    </submittedName>
</protein>
<evidence type="ECO:0000313" key="7">
    <source>
        <dbReference type="Proteomes" id="UP001301769"/>
    </source>
</evidence>
<proteinExistence type="predicted"/>
<gene>
    <name evidence="6" type="ORF">QBC37DRAFT_455861</name>
</gene>
<feature type="region of interest" description="Disordered" evidence="4">
    <location>
        <begin position="202"/>
        <end position="222"/>
    </location>
</feature>
<evidence type="ECO:0000259" key="5">
    <source>
        <dbReference type="Pfam" id="PF00891"/>
    </source>
</evidence>
<dbReference type="EMBL" id="MU858301">
    <property type="protein sequence ID" value="KAK4207347.1"/>
    <property type="molecule type" value="Genomic_DNA"/>
</dbReference>
<evidence type="ECO:0000313" key="6">
    <source>
        <dbReference type="EMBL" id="KAK4207347.1"/>
    </source>
</evidence>
<organism evidence="6 7">
    <name type="scientific">Rhypophila decipiens</name>
    <dbReference type="NCBI Taxonomy" id="261697"/>
    <lineage>
        <taxon>Eukaryota</taxon>
        <taxon>Fungi</taxon>
        <taxon>Dikarya</taxon>
        <taxon>Ascomycota</taxon>
        <taxon>Pezizomycotina</taxon>
        <taxon>Sordariomycetes</taxon>
        <taxon>Sordariomycetidae</taxon>
        <taxon>Sordariales</taxon>
        <taxon>Naviculisporaceae</taxon>
        <taxon>Rhypophila</taxon>
    </lineage>
</organism>
<dbReference type="Gene3D" id="1.10.10.10">
    <property type="entry name" value="Winged helix-like DNA-binding domain superfamily/Winged helix DNA-binding domain"/>
    <property type="match status" value="1"/>
</dbReference>
<sequence>MVSRIVQLAQTISTSVSQIDQVLTAQGLPPLSFDEDLPAGYLPKELSRVRDAVIDATAELHDLLLEPLHLVKAHTRHNNAVSFQAIARYNIAAMIPPHRSTSFTDIGSRTGLGTQMTSRLLRHAMTMRIFHEPTPGTVSHTRASRMLASPEMNAWMRIGTEEMWPAATKMISALEKWGPDNESPNKTAYSLLSMPTFPSSVSLPYSEDGPTQQPASHNGHKRQCQCHTATQCQKDEEQEGASIYTTLAANPAKAALFASAMAVWSTRQDYSPEHVINGYDWDSLPFLFTIDDPEGNRVVSQKRRKVERNIKVLDVGGARGHVAIALAEKFPHLDITVWDMPAVVEGAEDDLPEWLKGRVGFVGRDLFPEASRVVEGEAEKADVVFLRWVFHNWGDGYCVHILRGLVPVMRGGDGSGQGTRVLIMDTCMPDPEADIGSVEHNVKVPLWMERDLRSEDLNMAAIFNSRERTLREWEALFQQADDRFVFKSVTKPEGSALSMMEVVWTPCL</sequence>
<dbReference type="PROSITE" id="PS51683">
    <property type="entry name" value="SAM_OMT_II"/>
    <property type="match status" value="1"/>
</dbReference>
<dbReference type="Pfam" id="PF00891">
    <property type="entry name" value="Methyltransf_2"/>
    <property type="match status" value="1"/>
</dbReference>
<keyword evidence="7" id="KW-1185">Reference proteome</keyword>
<evidence type="ECO:0000256" key="3">
    <source>
        <dbReference type="ARBA" id="ARBA00022691"/>
    </source>
</evidence>
<dbReference type="GO" id="GO:0032259">
    <property type="term" value="P:methylation"/>
    <property type="evidence" value="ECO:0007669"/>
    <property type="project" value="UniProtKB-KW"/>
</dbReference>
<keyword evidence="2" id="KW-0808">Transferase</keyword>
<reference evidence="6" key="1">
    <citation type="journal article" date="2023" name="Mol. Phylogenet. Evol.">
        <title>Genome-scale phylogeny and comparative genomics of the fungal order Sordariales.</title>
        <authorList>
            <person name="Hensen N."/>
            <person name="Bonometti L."/>
            <person name="Westerberg I."/>
            <person name="Brannstrom I.O."/>
            <person name="Guillou S."/>
            <person name="Cros-Aarteil S."/>
            <person name="Calhoun S."/>
            <person name="Haridas S."/>
            <person name="Kuo A."/>
            <person name="Mondo S."/>
            <person name="Pangilinan J."/>
            <person name="Riley R."/>
            <person name="LaButti K."/>
            <person name="Andreopoulos B."/>
            <person name="Lipzen A."/>
            <person name="Chen C."/>
            <person name="Yan M."/>
            <person name="Daum C."/>
            <person name="Ng V."/>
            <person name="Clum A."/>
            <person name="Steindorff A."/>
            <person name="Ohm R.A."/>
            <person name="Martin F."/>
            <person name="Silar P."/>
            <person name="Natvig D.O."/>
            <person name="Lalanne C."/>
            <person name="Gautier V."/>
            <person name="Ament-Velasquez S.L."/>
            <person name="Kruys A."/>
            <person name="Hutchinson M.I."/>
            <person name="Powell A.J."/>
            <person name="Barry K."/>
            <person name="Miller A.N."/>
            <person name="Grigoriev I.V."/>
            <person name="Debuchy R."/>
            <person name="Gladieux P."/>
            <person name="Hiltunen Thoren M."/>
            <person name="Johannesson H."/>
        </authorList>
    </citation>
    <scope>NUCLEOTIDE SEQUENCE</scope>
    <source>
        <strain evidence="6">PSN293</strain>
    </source>
</reference>
<reference evidence="6" key="2">
    <citation type="submission" date="2023-05" db="EMBL/GenBank/DDBJ databases">
        <authorList>
            <consortium name="Lawrence Berkeley National Laboratory"/>
            <person name="Steindorff A."/>
            <person name="Hensen N."/>
            <person name="Bonometti L."/>
            <person name="Westerberg I."/>
            <person name="Brannstrom I.O."/>
            <person name="Guillou S."/>
            <person name="Cros-Aarteil S."/>
            <person name="Calhoun S."/>
            <person name="Haridas S."/>
            <person name="Kuo A."/>
            <person name="Mondo S."/>
            <person name="Pangilinan J."/>
            <person name="Riley R."/>
            <person name="Labutti K."/>
            <person name="Andreopoulos B."/>
            <person name="Lipzen A."/>
            <person name="Chen C."/>
            <person name="Yanf M."/>
            <person name="Daum C."/>
            <person name="Ng V."/>
            <person name="Clum A."/>
            <person name="Ohm R."/>
            <person name="Martin F."/>
            <person name="Silar P."/>
            <person name="Natvig D."/>
            <person name="Lalanne C."/>
            <person name="Gautier V."/>
            <person name="Ament-Velasquez S.L."/>
            <person name="Kruys A."/>
            <person name="Hutchinson M.I."/>
            <person name="Powell A.J."/>
            <person name="Barry K."/>
            <person name="Miller A.N."/>
            <person name="Grigoriev I.V."/>
            <person name="Debuchy R."/>
            <person name="Gladieux P."/>
            <person name="Thoren M.H."/>
            <person name="Johannesson H."/>
        </authorList>
    </citation>
    <scope>NUCLEOTIDE SEQUENCE</scope>
    <source>
        <strain evidence="6">PSN293</strain>
    </source>
</reference>
<dbReference type="AlphaFoldDB" id="A0AAN6XZH0"/>
<dbReference type="Proteomes" id="UP001301769">
    <property type="component" value="Unassembled WGS sequence"/>
</dbReference>
<dbReference type="InterPro" id="IPR001077">
    <property type="entry name" value="COMT_C"/>
</dbReference>
<keyword evidence="3" id="KW-0949">S-adenosyl-L-methionine</keyword>
<keyword evidence="1" id="KW-0489">Methyltransferase</keyword>